<evidence type="ECO:0000256" key="2">
    <source>
        <dbReference type="ARBA" id="ARBA00022692"/>
    </source>
</evidence>
<dbReference type="Proteomes" id="UP001054857">
    <property type="component" value="Unassembled WGS sequence"/>
</dbReference>
<keyword evidence="4 5" id="KW-0472">Membrane</keyword>
<dbReference type="InterPro" id="IPR004853">
    <property type="entry name" value="Sugar_P_trans_dom"/>
</dbReference>
<feature type="domain" description="Sugar phosphate transporter" evidence="6">
    <location>
        <begin position="38"/>
        <end position="326"/>
    </location>
</feature>
<dbReference type="EMBL" id="BMAR01000038">
    <property type="protein sequence ID" value="GFR50579.1"/>
    <property type="molecule type" value="Genomic_DNA"/>
</dbReference>
<organism evidence="7 8">
    <name type="scientific">Astrephomene gubernaculifera</name>
    <dbReference type="NCBI Taxonomy" id="47775"/>
    <lineage>
        <taxon>Eukaryota</taxon>
        <taxon>Viridiplantae</taxon>
        <taxon>Chlorophyta</taxon>
        <taxon>core chlorophytes</taxon>
        <taxon>Chlorophyceae</taxon>
        <taxon>CS clade</taxon>
        <taxon>Chlamydomonadales</taxon>
        <taxon>Astrephomenaceae</taxon>
        <taxon>Astrephomene</taxon>
    </lineage>
</organism>
<evidence type="ECO:0000256" key="3">
    <source>
        <dbReference type="ARBA" id="ARBA00022989"/>
    </source>
</evidence>
<proteinExistence type="predicted"/>
<feature type="transmembrane region" description="Helical" evidence="5">
    <location>
        <begin position="257"/>
        <end position="277"/>
    </location>
</feature>
<keyword evidence="3 5" id="KW-1133">Transmembrane helix</keyword>
<keyword evidence="2 5" id="KW-0812">Transmembrane</keyword>
<dbReference type="GO" id="GO:0016020">
    <property type="term" value="C:membrane"/>
    <property type="evidence" value="ECO:0007669"/>
    <property type="project" value="UniProtKB-SubCell"/>
</dbReference>
<feature type="transmembrane region" description="Helical" evidence="5">
    <location>
        <begin position="39"/>
        <end position="56"/>
    </location>
</feature>
<protein>
    <recommendedName>
        <fullName evidence="6">Sugar phosphate transporter domain-containing protein</fullName>
    </recommendedName>
</protein>
<dbReference type="Pfam" id="PF03151">
    <property type="entry name" value="TPT"/>
    <property type="match status" value="1"/>
</dbReference>
<gene>
    <name evidence="7" type="ORF">Agub_g12853</name>
</gene>
<sequence length="349" mass="37249">MAGIPVSRHVGYTAVSASEMPTSPRITAAGSPQRKTLKAAGACLLWLFCSSLIILVNKYIMVDLGFKYPMAVAAMGMGFASIATFFYCDVLKQIPPAAGVDSAFYWKRIFPVGACQGLTLFLGNQMYFYLTVAFIEMSRASLPVTTMVALWLARLETPTASVIRAVCLTALGCGVAAYGEVHLTIVGALLAASNLTMESVRLVMTQYLLVGCDMHPLQSLKLIAPAATLTLLVGSAMREYPTMVADKALDIVLRYPFHFLLAACLGLVVNVLGVIIIKLSSATTLKVLAAVRGPIVVMCGVLLFSEAVTMLEFFGYSIALGGFIWYQYALTQKAAAEAALRAAAQPAKA</sequence>
<dbReference type="InterPro" id="IPR050186">
    <property type="entry name" value="TPT_transporter"/>
</dbReference>
<name>A0AAD3DYX2_9CHLO</name>
<dbReference type="AlphaFoldDB" id="A0AAD3DYX2"/>
<evidence type="ECO:0000313" key="8">
    <source>
        <dbReference type="Proteomes" id="UP001054857"/>
    </source>
</evidence>
<feature type="transmembrane region" description="Helical" evidence="5">
    <location>
        <begin position="68"/>
        <end position="87"/>
    </location>
</feature>
<evidence type="ECO:0000256" key="1">
    <source>
        <dbReference type="ARBA" id="ARBA00004141"/>
    </source>
</evidence>
<feature type="transmembrane region" description="Helical" evidence="5">
    <location>
        <begin position="313"/>
        <end position="331"/>
    </location>
</feature>
<evidence type="ECO:0000313" key="7">
    <source>
        <dbReference type="EMBL" id="GFR50579.1"/>
    </source>
</evidence>
<dbReference type="PANTHER" id="PTHR11132">
    <property type="entry name" value="SOLUTE CARRIER FAMILY 35"/>
    <property type="match status" value="1"/>
</dbReference>
<evidence type="ECO:0000256" key="4">
    <source>
        <dbReference type="ARBA" id="ARBA00023136"/>
    </source>
</evidence>
<evidence type="ECO:0000259" key="6">
    <source>
        <dbReference type="Pfam" id="PF03151"/>
    </source>
</evidence>
<evidence type="ECO:0000256" key="5">
    <source>
        <dbReference type="SAM" id="Phobius"/>
    </source>
</evidence>
<comment type="subcellular location">
    <subcellularLocation>
        <location evidence="1">Membrane</location>
        <topology evidence="1">Multi-pass membrane protein</topology>
    </subcellularLocation>
</comment>
<keyword evidence="8" id="KW-1185">Reference proteome</keyword>
<reference evidence="7 8" key="1">
    <citation type="journal article" date="2021" name="Sci. Rep.">
        <title>Genome sequencing of the multicellular alga Astrephomene provides insights into convergent evolution of germ-soma differentiation.</title>
        <authorList>
            <person name="Yamashita S."/>
            <person name="Yamamoto K."/>
            <person name="Matsuzaki R."/>
            <person name="Suzuki S."/>
            <person name="Yamaguchi H."/>
            <person name="Hirooka S."/>
            <person name="Minakuchi Y."/>
            <person name="Miyagishima S."/>
            <person name="Kawachi M."/>
            <person name="Toyoda A."/>
            <person name="Nozaki H."/>
        </authorList>
    </citation>
    <scope>NUCLEOTIDE SEQUENCE [LARGE SCALE GENOMIC DNA]</scope>
    <source>
        <strain evidence="7 8">NIES-4017</strain>
    </source>
</reference>
<accession>A0AAD3DYX2</accession>
<comment type="caution">
    <text evidence="7">The sequence shown here is derived from an EMBL/GenBank/DDBJ whole genome shotgun (WGS) entry which is preliminary data.</text>
</comment>